<evidence type="ECO:0000313" key="2">
    <source>
        <dbReference type="EMBL" id="KAF3574796.1"/>
    </source>
</evidence>
<dbReference type="AlphaFoldDB" id="A0A8S9RQ58"/>
<dbReference type="PANTHER" id="PTHR33223">
    <property type="entry name" value="CCHC-TYPE DOMAIN-CONTAINING PROTEIN"/>
    <property type="match status" value="1"/>
</dbReference>
<reference evidence="2" key="1">
    <citation type="submission" date="2019-12" db="EMBL/GenBank/DDBJ databases">
        <title>Genome sequencing and annotation of Brassica cretica.</title>
        <authorList>
            <person name="Studholme D.J."/>
            <person name="Sarris P."/>
        </authorList>
    </citation>
    <scope>NUCLEOTIDE SEQUENCE</scope>
    <source>
        <strain evidence="2">PFS-109/04</strain>
        <tissue evidence="2">Leaf</tissue>
    </source>
</reference>
<sequence length="383" mass="44103">MFSKRLDAMKSMVERLPRVAPQIWKSNPDSYADTPFTEEITRIEMPRKFSFTSIKAYDGTSDPDDHVAQYRQRMLAVALPKESREATMWKGFGSTLIGPALQCRSKAQQKQDPKAVRPDRNERDKRPSPRPTKDSGNRSRGRYQNRLIKKVEGMTASTWPDISHLSISKPEMVNVLRQMCQQVKWPQKMKAPNSFWNPWLWCDLHRDHGHKTEDCIALRIEVNELLKKGHLSEFLSEKAKSHLTNETSRKPTETASALPPRQDRSILVDNGSSDNIIFQATYQDLGLEESALTRRKPPLRGFSGEVKQTAREVILPVIRSDLEISDDFGAFWRYLEQAPEMTIELDHRARPSVDIEERISIDDHSRTSIDSEAHKKPIWSQTI</sequence>
<feature type="region of interest" description="Disordered" evidence="1">
    <location>
        <begin position="240"/>
        <end position="260"/>
    </location>
</feature>
<gene>
    <name evidence="2" type="ORF">F2Q69_00059725</name>
</gene>
<feature type="compositionally biased region" description="Basic and acidic residues" evidence="1">
    <location>
        <begin position="109"/>
        <end position="137"/>
    </location>
</feature>
<evidence type="ECO:0000313" key="3">
    <source>
        <dbReference type="Proteomes" id="UP000712600"/>
    </source>
</evidence>
<proteinExistence type="predicted"/>
<feature type="region of interest" description="Disordered" evidence="1">
    <location>
        <begin position="103"/>
        <end position="144"/>
    </location>
</feature>
<evidence type="ECO:0000256" key="1">
    <source>
        <dbReference type="SAM" id="MobiDB-lite"/>
    </source>
</evidence>
<comment type="caution">
    <text evidence="2">The sequence shown here is derived from an EMBL/GenBank/DDBJ whole genome shotgun (WGS) entry which is preliminary data.</text>
</comment>
<name>A0A8S9RQ58_BRACR</name>
<dbReference type="PANTHER" id="PTHR33223:SF9">
    <property type="entry name" value="RETROTRANSPOSON GAG DOMAIN-CONTAINING PROTEIN"/>
    <property type="match status" value="1"/>
</dbReference>
<organism evidence="2 3">
    <name type="scientific">Brassica cretica</name>
    <name type="common">Mustard</name>
    <dbReference type="NCBI Taxonomy" id="69181"/>
    <lineage>
        <taxon>Eukaryota</taxon>
        <taxon>Viridiplantae</taxon>
        <taxon>Streptophyta</taxon>
        <taxon>Embryophyta</taxon>
        <taxon>Tracheophyta</taxon>
        <taxon>Spermatophyta</taxon>
        <taxon>Magnoliopsida</taxon>
        <taxon>eudicotyledons</taxon>
        <taxon>Gunneridae</taxon>
        <taxon>Pentapetalae</taxon>
        <taxon>rosids</taxon>
        <taxon>malvids</taxon>
        <taxon>Brassicales</taxon>
        <taxon>Brassicaceae</taxon>
        <taxon>Brassiceae</taxon>
        <taxon>Brassica</taxon>
    </lineage>
</organism>
<accession>A0A8S9RQ58</accession>
<dbReference type="EMBL" id="QGKX02000095">
    <property type="protein sequence ID" value="KAF3574796.1"/>
    <property type="molecule type" value="Genomic_DNA"/>
</dbReference>
<dbReference type="Proteomes" id="UP000712600">
    <property type="component" value="Unassembled WGS sequence"/>
</dbReference>
<protein>
    <submittedName>
        <fullName evidence="2">Uncharacterized protein</fullName>
    </submittedName>
</protein>